<keyword evidence="2" id="KW-1185">Reference proteome</keyword>
<gene>
    <name evidence="1" type="ORF">ACFFH7_37940</name>
</gene>
<proteinExistence type="predicted"/>
<accession>A0ABV6N413</accession>
<dbReference type="RefSeq" id="WP_273937571.1">
    <property type="nucleotide sequence ID" value="NZ_CP097263.1"/>
</dbReference>
<evidence type="ECO:0000313" key="1">
    <source>
        <dbReference type="EMBL" id="MFC0547341.1"/>
    </source>
</evidence>
<dbReference type="EMBL" id="JBHLUD010000013">
    <property type="protein sequence ID" value="MFC0547341.1"/>
    <property type="molecule type" value="Genomic_DNA"/>
</dbReference>
<protein>
    <recommendedName>
        <fullName evidence="3">ArsR family transcriptional regulator</fullName>
    </recommendedName>
</protein>
<evidence type="ECO:0008006" key="3">
    <source>
        <dbReference type="Google" id="ProtNLM"/>
    </source>
</evidence>
<sequence length="92" mass="9295">MTTPLATSEPPVASHRVLAMLRAVAAGRAQVSCSAEPDLFVDGVPCCDQFTAHVLAHEGLVRPSQPGTPGQRVPAVLTTAGHALVSGAQAAA</sequence>
<dbReference type="Proteomes" id="UP001589810">
    <property type="component" value="Unassembled WGS sequence"/>
</dbReference>
<comment type="caution">
    <text evidence="1">The sequence shown here is derived from an EMBL/GenBank/DDBJ whole genome shotgun (WGS) entry which is preliminary data.</text>
</comment>
<reference evidence="1 2" key="1">
    <citation type="submission" date="2024-09" db="EMBL/GenBank/DDBJ databases">
        <authorList>
            <person name="Sun Q."/>
            <person name="Mori K."/>
        </authorList>
    </citation>
    <scope>NUCLEOTIDE SEQUENCE [LARGE SCALE GENOMIC DNA]</scope>
    <source>
        <strain evidence="1 2">TBRC 1432</strain>
    </source>
</reference>
<evidence type="ECO:0000313" key="2">
    <source>
        <dbReference type="Proteomes" id="UP001589810"/>
    </source>
</evidence>
<organism evidence="1 2">
    <name type="scientific">Kutzneria chonburiensis</name>
    <dbReference type="NCBI Taxonomy" id="1483604"/>
    <lineage>
        <taxon>Bacteria</taxon>
        <taxon>Bacillati</taxon>
        <taxon>Actinomycetota</taxon>
        <taxon>Actinomycetes</taxon>
        <taxon>Pseudonocardiales</taxon>
        <taxon>Pseudonocardiaceae</taxon>
        <taxon>Kutzneria</taxon>
    </lineage>
</organism>
<name>A0ABV6N413_9PSEU</name>